<keyword evidence="2 5" id="KW-0645">Protease</keyword>
<dbReference type="Gene3D" id="3.40.50.200">
    <property type="entry name" value="Peptidase S8/S53 domain"/>
    <property type="match status" value="1"/>
</dbReference>
<feature type="region of interest" description="Disordered" evidence="6">
    <location>
        <begin position="1"/>
        <end position="68"/>
    </location>
</feature>
<dbReference type="PANTHER" id="PTHR43806:SF11">
    <property type="entry name" value="CEREVISIN-RELATED"/>
    <property type="match status" value="1"/>
</dbReference>
<dbReference type="Proteomes" id="UP000609651">
    <property type="component" value="Unassembled WGS sequence"/>
</dbReference>
<dbReference type="EMBL" id="WTPX01000045">
    <property type="protein sequence ID" value="NNJ25660.1"/>
    <property type="molecule type" value="Genomic_DNA"/>
</dbReference>
<organism evidence="8 9">
    <name type="scientific">Alienimonas chondri</name>
    <dbReference type="NCBI Taxonomy" id="2681879"/>
    <lineage>
        <taxon>Bacteria</taxon>
        <taxon>Pseudomonadati</taxon>
        <taxon>Planctomycetota</taxon>
        <taxon>Planctomycetia</taxon>
        <taxon>Planctomycetales</taxon>
        <taxon>Planctomycetaceae</taxon>
        <taxon>Alienimonas</taxon>
    </lineage>
</organism>
<gene>
    <name evidence="8" type="ORF">LzC2_17330</name>
</gene>
<evidence type="ECO:0000256" key="2">
    <source>
        <dbReference type="ARBA" id="ARBA00022670"/>
    </source>
</evidence>
<dbReference type="Pfam" id="PF00082">
    <property type="entry name" value="Peptidase_S8"/>
    <property type="match status" value="1"/>
</dbReference>
<reference evidence="8 9" key="1">
    <citation type="journal article" date="2020" name="Syst. Appl. Microbiol.">
        <title>Alienimonas chondri sp. nov., a novel planctomycete isolated from the biofilm of the red alga Chondrus crispus.</title>
        <authorList>
            <person name="Vitorino I."/>
            <person name="Albuquerque L."/>
            <person name="Wiegand S."/>
            <person name="Kallscheuer N."/>
            <person name="da Costa M.S."/>
            <person name="Lobo-da-Cunha A."/>
            <person name="Jogler C."/>
            <person name="Lage O.M."/>
        </authorList>
    </citation>
    <scope>NUCLEOTIDE SEQUENCE [LARGE SCALE GENOMIC DNA]</scope>
    <source>
        <strain evidence="8 9">LzC2</strain>
    </source>
</reference>
<dbReference type="InterPro" id="IPR050131">
    <property type="entry name" value="Peptidase_S8_subtilisin-like"/>
</dbReference>
<sequence>MPHHPEDARYPHLPLVREEPTPDRRRRPAPPGPPPNRGGRGRYSKRLEESANELEEQVEGREPPPAGIEPHLVFRVPLAPHASSQNIADLLENLGLTVVAIEGDGAIVAFRAVADLTAFRDAAAAYGRGPQTGINPQTGQAYKSTQWDGLAWIDAAGMSLWSKPDRIGRRLAASVGGEGESVEPDALYVVDVELWHRGTDELARAAVEELRQLVNDDTRDGESVHDYFVGSSLCLARLAVRGNKLNALLSLDVVAEVEVPPRPSFDPRMAFRTTKRDFDAPPPPPPDGPSVCVVDSGVTSNHPLLAPYVGGATSVRSGDDAPADENGHGTAVAGVAVYGSVRDGYEKGAFGSAIRVFSAKVLNAANEFDDEKLIISQMREAIEAFVGSPYSCRVFNMSFGSPAAWLRDNDRQSLWAEQLDILARELDVVIVVSAGNQSLGQATNAADAERVLTTYPGLLFEPECGLCEPATAAIAVTVGGVAEHSVQSVALGRKDKDIQIAVAAVGEPTPTSRVGLGLNAAVKPEFVGVGGNLSFQGFSGHREVKRDPGLAVMSLSHRPTERLFAFDNGTSLAAPQVSRAAAIALANLRETFETEPSANLVRAVLASTAEPPAVEEDRIEPTGEERAAWRCYGYGRIDEEVLEASGDRRVTLVAEEEIPLDTFAVFEVPAPPEFRAAPGDKRVIVTLAFDPPVRRRRADYLGVKMDHALIRGKTVDEIVDAYRQLSTQEVKAAKAAGGVQGAFRSPFRCNLDPGPQFLASSTLQRSAWTFRRENSDYGETWYLVVRAQRTWAPASFENQRFGVTVTLEADEPRLYNLVFNRLRLRQQQRARARR</sequence>
<dbReference type="InterPro" id="IPR000209">
    <property type="entry name" value="Peptidase_S8/S53_dom"/>
</dbReference>
<proteinExistence type="inferred from homology"/>
<evidence type="ECO:0000259" key="7">
    <source>
        <dbReference type="Pfam" id="PF00082"/>
    </source>
</evidence>
<keyword evidence="4 5" id="KW-0720">Serine protease</keyword>
<feature type="active site" description="Charge relay system" evidence="5">
    <location>
        <position position="295"/>
    </location>
</feature>
<feature type="domain" description="Peptidase S8/S53" evidence="7">
    <location>
        <begin position="287"/>
        <end position="635"/>
    </location>
</feature>
<feature type="active site" description="Charge relay system" evidence="5">
    <location>
        <position position="328"/>
    </location>
</feature>
<feature type="active site" description="Charge relay system" evidence="5">
    <location>
        <position position="571"/>
    </location>
</feature>
<protein>
    <recommendedName>
        <fullName evidence="7">Peptidase S8/S53 domain-containing protein</fullName>
    </recommendedName>
</protein>
<evidence type="ECO:0000313" key="8">
    <source>
        <dbReference type="EMBL" id="NNJ25660.1"/>
    </source>
</evidence>
<comment type="caution">
    <text evidence="8">The sequence shown here is derived from an EMBL/GenBank/DDBJ whole genome shotgun (WGS) entry which is preliminary data.</text>
</comment>
<keyword evidence="3 5" id="KW-0378">Hydrolase</keyword>
<evidence type="ECO:0000256" key="3">
    <source>
        <dbReference type="ARBA" id="ARBA00022801"/>
    </source>
</evidence>
<feature type="compositionally biased region" description="Basic and acidic residues" evidence="6">
    <location>
        <begin position="1"/>
        <end position="23"/>
    </location>
</feature>
<evidence type="ECO:0000256" key="6">
    <source>
        <dbReference type="SAM" id="MobiDB-lite"/>
    </source>
</evidence>
<evidence type="ECO:0000256" key="4">
    <source>
        <dbReference type="ARBA" id="ARBA00022825"/>
    </source>
</evidence>
<dbReference type="CDD" id="cd04847">
    <property type="entry name" value="Peptidases_S8_Subtilisin_like_2"/>
    <property type="match status" value="1"/>
</dbReference>
<keyword evidence="9" id="KW-1185">Reference proteome</keyword>
<dbReference type="InterPro" id="IPR034074">
    <property type="entry name" value="Y4bN_pept_dom"/>
</dbReference>
<dbReference type="InterPro" id="IPR015500">
    <property type="entry name" value="Peptidase_S8_subtilisin-rel"/>
</dbReference>
<dbReference type="PANTHER" id="PTHR43806">
    <property type="entry name" value="PEPTIDASE S8"/>
    <property type="match status" value="1"/>
</dbReference>
<evidence type="ECO:0000256" key="5">
    <source>
        <dbReference type="PROSITE-ProRule" id="PRU01240"/>
    </source>
</evidence>
<evidence type="ECO:0000313" key="9">
    <source>
        <dbReference type="Proteomes" id="UP000609651"/>
    </source>
</evidence>
<dbReference type="PRINTS" id="PR00723">
    <property type="entry name" value="SUBTILISIN"/>
</dbReference>
<dbReference type="RefSeq" id="WP_171185906.1">
    <property type="nucleotide sequence ID" value="NZ_WTPX01000045.1"/>
</dbReference>
<name>A0ABX1VC23_9PLAN</name>
<dbReference type="PROSITE" id="PS51892">
    <property type="entry name" value="SUBTILASE"/>
    <property type="match status" value="1"/>
</dbReference>
<comment type="similarity">
    <text evidence="1 5">Belongs to the peptidase S8 family.</text>
</comment>
<dbReference type="SUPFAM" id="SSF52743">
    <property type="entry name" value="Subtilisin-like"/>
    <property type="match status" value="1"/>
</dbReference>
<dbReference type="InterPro" id="IPR036852">
    <property type="entry name" value="Peptidase_S8/S53_dom_sf"/>
</dbReference>
<accession>A0ABX1VC23</accession>
<evidence type="ECO:0000256" key="1">
    <source>
        <dbReference type="ARBA" id="ARBA00011073"/>
    </source>
</evidence>